<evidence type="ECO:0000256" key="1">
    <source>
        <dbReference type="SAM" id="MobiDB-lite"/>
    </source>
</evidence>
<keyword evidence="2" id="KW-1133">Transmembrane helix</keyword>
<evidence type="ECO:0000256" key="2">
    <source>
        <dbReference type="SAM" id="Phobius"/>
    </source>
</evidence>
<feature type="transmembrane region" description="Helical" evidence="2">
    <location>
        <begin position="49"/>
        <end position="71"/>
    </location>
</feature>
<feature type="region of interest" description="Disordered" evidence="1">
    <location>
        <begin position="192"/>
        <end position="388"/>
    </location>
</feature>
<feature type="compositionally biased region" description="Acidic residues" evidence="1">
    <location>
        <begin position="346"/>
        <end position="356"/>
    </location>
</feature>
<feature type="compositionally biased region" description="Basic and acidic residues" evidence="1">
    <location>
        <begin position="317"/>
        <end position="332"/>
    </location>
</feature>
<feature type="compositionally biased region" description="Basic and acidic residues" evidence="1">
    <location>
        <begin position="243"/>
        <end position="254"/>
    </location>
</feature>
<dbReference type="EMBL" id="JARFPK010000057">
    <property type="protein sequence ID" value="MDF0591715.1"/>
    <property type="molecule type" value="Genomic_DNA"/>
</dbReference>
<feature type="compositionally biased region" description="Low complexity" evidence="1">
    <location>
        <begin position="262"/>
        <end position="280"/>
    </location>
</feature>
<feature type="transmembrane region" description="Helical" evidence="2">
    <location>
        <begin position="6"/>
        <end position="23"/>
    </location>
</feature>
<feature type="compositionally biased region" description="Basic and acidic residues" evidence="1">
    <location>
        <begin position="104"/>
        <end position="119"/>
    </location>
</feature>
<evidence type="ECO:0008006" key="5">
    <source>
        <dbReference type="Google" id="ProtNLM"/>
    </source>
</evidence>
<accession>A0ABT5XAK8</accession>
<organism evidence="3 4">
    <name type="scientific">Candidatus Methanocrinis natronophilus</name>
    <dbReference type="NCBI Taxonomy" id="3033396"/>
    <lineage>
        <taxon>Archaea</taxon>
        <taxon>Methanobacteriati</taxon>
        <taxon>Methanobacteriota</taxon>
        <taxon>Stenosarchaea group</taxon>
        <taxon>Methanomicrobia</taxon>
        <taxon>Methanotrichales</taxon>
        <taxon>Methanotrichaceae</taxon>
        <taxon>Methanocrinis</taxon>
    </lineage>
</organism>
<evidence type="ECO:0000313" key="4">
    <source>
        <dbReference type="Proteomes" id="UP001220010"/>
    </source>
</evidence>
<keyword evidence="2" id="KW-0812">Transmembrane</keyword>
<keyword evidence="2" id="KW-0472">Membrane</keyword>
<name>A0ABT5XAK8_9EURY</name>
<dbReference type="Proteomes" id="UP001220010">
    <property type="component" value="Unassembled WGS sequence"/>
</dbReference>
<sequence>MLTLLATVAGSMITGYSAYKILTIRKGRDRKLRDMEVLRRLNMPPKKQARVWSVLMVLGIVLLTPGLGLLLSNDPVSWSVGGRSPSDMRVDPGSGRPVMVPPTEKLDKTPRMVERDESGRSASPAFFVSSGGGKSSYSGGVTAPDKPSDVIVSAVDERSLKVEGADPRADAVRAPPAVISEIGEAPEVLITPSAQATPRIEREPEKTERARSGGYQEPKVDNGEVPETAPANVPPADGGQAIEEVKPVQEEKTAFQRGSSHPDPGSPSASSLPLAAVVDVGPEKKTSPEIFGPFAALSSPEPISKTPPAEPVVIEIDPEREGSLDRSGHQEVGDLYESDPTIDSTDPVDFEVELDLSEPPTSPGSVDEGGELDPDLSENSSEDAQTVEPVLATELSGEADTGRFKRLVFMDDPSGDPGARDGDSGELRGLSNGSISNMTNASGGIGIGPSPIGFDGGLGLGREFNGSWVPFQLGAGTDRGDVYKQVSLIEFEKMDFRSNFHGGFGFTPTSLI</sequence>
<comment type="caution">
    <text evidence="3">The sequence shown here is derived from an EMBL/GenBank/DDBJ whole genome shotgun (WGS) entry which is preliminary data.</text>
</comment>
<proteinExistence type="predicted"/>
<feature type="region of interest" description="Disordered" evidence="1">
    <location>
        <begin position="82"/>
        <end position="147"/>
    </location>
</feature>
<gene>
    <name evidence="3" type="ORF">P0O15_11155</name>
</gene>
<dbReference type="RefSeq" id="WP_316967441.1">
    <property type="nucleotide sequence ID" value="NZ_JARFPK010000057.1"/>
</dbReference>
<reference evidence="3 4" key="1">
    <citation type="submission" date="2023-03" db="EMBL/GenBank/DDBJ databases">
        <title>WGS of Methanotrichaceae archaeon Mx.</title>
        <authorList>
            <person name="Sorokin D.Y."/>
            <person name="Merkel A.Y."/>
        </authorList>
    </citation>
    <scope>NUCLEOTIDE SEQUENCE [LARGE SCALE GENOMIC DNA]</scope>
    <source>
        <strain evidence="3 4">Mx</strain>
    </source>
</reference>
<keyword evidence="4" id="KW-1185">Reference proteome</keyword>
<protein>
    <recommendedName>
        <fullName evidence="5">Aerotolerance regulator N-terminal domain-containing protein</fullName>
    </recommendedName>
</protein>
<feature type="region of interest" description="Disordered" evidence="1">
    <location>
        <begin position="408"/>
        <end position="435"/>
    </location>
</feature>
<feature type="compositionally biased region" description="Basic and acidic residues" evidence="1">
    <location>
        <begin position="199"/>
        <end position="211"/>
    </location>
</feature>
<evidence type="ECO:0000313" key="3">
    <source>
        <dbReference type="EMBL" id="MDF0591715.1"/>
    </source>
</evidence>